<dbReference type="EMBL" id="NAOO01000045">
    <property type="protein sequence ID" value="RFB82362.1"/>
    <property type="molecule type" value="Genomic_DNA"/>
</dbReference>
<dbReference type="InterPro" id="IPR045534">
    <property type="entry name" value="DUF6428"/>
</dbReference>
<proteinExistence type="predicted"/>
<sequence>MNALDKPLLETDISLGRLLETIDGVRELPLIFSYDGRPVKSGYHVTEVKAGQFAALDCGANPEAWFEIFVQLWDIDEENRTHMPAGKFAAIIRKVSEHVQLDGSAKLTFEVSDGIRPMQLYCASMPTVQDGALHVQLAPRAASCKPRDRWLKEENRKSSSCCGPSSAKSACCG</sequence>
<organism evidence="1 2">
    <name type="scientific">Rhizobium leguminosarum bv. trifolii</name>
    <dbReference type="NCBI Taxonomy" id="386"/>
    <lineage>
        <taxon>Bacteria</taxon>
        <taxon>Pseudomonadati</taxon>
        <taxon>Pseudomonadota</taxon>
        <taxon>Alphaproteobacteria</taxon>
        <taxon>Hyphomicrobiales</taxon>
        <taxon>Rhizobiaceae</taxon>
        <taxon>Rhizobium/Agrobacterium group</taxon>
        <taxon>Rhizobium</taxon>
    </lineage>
</organism>
<accession>A0A3E1AZ22</accession>
<protein>
    <submittedName>
        <fullName evidence="1">Uncharacterized protein</fullName>
    </submittedName>
</protein>
<reference evidence="1 2" key="1">
    <citation type="submission" date="2017-03" db="EMBL/GenBank/DDBJ databases">
        <title>Genome analysis of Rhizobial strains effectives or ineffectives for nitrogen fixation isolated from bean seeds.</title>
        <authorList>
            <person name="Peralta H."/>
            <person name="Aguilar-Vera A."/>
            <person name="Mora Y."/>
            <person name="Vargas-Lagunas C."/>
            <person name="Girard L."/>
            <person name="Mora J."/>
        </authorList>
    </citation>
    <scope>NUCLEOTIDE SEQUENCE [LARGE SCALE GENOMIC DNA]</scope>
    <source>
        <strain evidence="1 2">CCGM5</strain>
    </source>
</reference>
<dbReference type="Pfam" id="PF20001">
    <property type="entry name" value="DUF6428"/>
    <property type="match status" value="1"/>
</dbReference>
<comment type="caution">
    <text evidence="1">The sequence shown here is derived from an EMBL/GenBank/DDBJ whole genome shotgun (WGS) entry which is preliminary data.</text>
</comment>
<gene>
    <name evidence="1" type="ORF">B5K10_32220</name>
</gene>
<evidence type="ECO:0000313" key="2">
    <source>
        <dbReference type="Proteomes" id="UP000256748"/>
    </source>
</evidence>
<evidence type="ECO:0000313" key="1">
    <source>
        <dbReference type="EMBL" id="RFB82362.1"/>
    </source>
</evidence>
<dbReference type="AlphaFoldDB" id="A0A3E1AZ22"/>
<name>A0A3E1AZ22_RHILT</name>
<dbReference type="RefSeq" id="WP_116276557.1">
    <property type="nucleotide sequence ID" value="NZ_KZ859531.1"/>
</dbReference>
<dbReference type="Proteomes" id="UP000256748">
    <property type="component" value="Unassembled WGS sequence"/>
</dbReference>